<name>A0A9P7CB62_RHIOR</name>
<reference evidence="1" key="1">
    <citation type="journal article" date="2020" name="Microb. Genom.">
        <title>Genetic diversity of clinical and environmental Mucorales isolates obtained from an investigation of mucormycosis cases among solid organ transplant recipients.</title>
        <authorList>
            <person name="Nguyen M.H."/>
            <person name="Kaul D."/>
            <person name="Muto C."/>
            <person name="Cheng S.J."/>
            <person name="Richter R.A."/>
            <person name="Bruno V.M."/>
            <person name="Liu G."/>
            <person name="Beyhan S."/>
            <person name="Sundermann A.J."/>
            <person name="Mounaud S."/>
            <person name="Pasculle A.W."/>
            <person name="Nierman W.C."/>
            <person name="Driscoll E."/>
            <person name="Cumbie R."/>
            <person name="Clancy C.J."/>
            <person name="Dupont C.L."/>
        </authorList>
    </citation>
    <scope>NUCLEOTIDE SEQUENCE</scope>
    <source>
        <strain evidence="1">GL16</strain>
    </source>
</reference>
<sequence length="595" mass="66487">MSRRHRRSSKRFENSNFNFVFKPEECFRYRNSFSSNELISQATFNTNNSIPATSGSGISQSFILGNSSSQLKRGISEVSDSDIAGRTVYRRISIPDPFVTIYHTSILPVADALFTFDSNIAQTTSPGTSFTTTANRSVAFNAPTSTFIPVSVSVSMLQSVMPSTAVSYGPIGNVTSPVNGTASIFHKTMETKMQVNQVLANPAFTPDTSGNVPYGIPQEQSSETLTPNFTFRNQSQADTTAVAAMPLFSQQKPDEIFQRTPTHIFTTKISEEIVNTPSIEPISQVKEAFRNPFSFGASTALSPMANARTSFEPSASTLVNSSSTSTTLAPSHSIAFNSPAENEPNPFSFDKILKDMSEASTQPPSQIYATLATPSLPNPYPSEIIQHTHFKIDNISSSTRFEELPEEAQKELDELERYIFSQGQKSEYMKIHSIPRQAQMMDKCRKDTESLSQSVDTYSNTLAASLNSTQSLFDTQREQQRQANDGCAVIEAWKQYGAPYRWLFGYLDENDYFSLISKQLANRIEEYKRCIWEIERIVDSWIKNKVQSPQDIARVTHDQNLTLLALANKVAYLHEHVRQEKEHYQRSVFPLMTGA</sequence>
<dbReference type="Proteomes" id="UP000717996">
    <property type="component" value="Unassembled WGS sequence"/>
</dbReference>
<evidence type="ECO:0000313" key="1">
    <source>
        <dbReference type="EMBL" id="KAG1544663.1"/>
    </source>
</evidence>
<dbReference type="AlphaFoldDB" id="A0A9P7CB62"/>
<proteinExistence type="predicted"/>
<evidence type="ECO:0000313" key="2">
    <source>
        <dbReference type="Proteomes" id="UP000717996"/>
    </source>
</evidence>
<comment type="caution">
    <text evidence="1">The sequence shown here is derived from an EMBL/GenBank/DDBJ whole genome shotgun (WGS) entry which is preliminary data.</text>
</comment>
<gene>
    <name evidence="1" type="ORF">G6F51_005929</name>
</gene>
<dbReference type="OrthoDB" id="2538017at2759"/>
<accession>A0A9P7CB62</accession>
<dbReference type="EMBL" id="JAANIT010000765">
    <property type="protein sequence ID" value="KAG1544663.1"/>
    <property type="molecule type" value="Genomic_DNA"/>
</dbReference>
<organism evidence="1 2">
    <name type="scientific">Rhizopus oryzae</name>
    <name type="common">Mucormycosis agent</name>
    <name type="synonym">Rhizopus arrhizus var. delemar</name>
    <dbReference type="NCBI Taxonomy" id="64495"/>
    <lineage>
        <taxon>Eukaryota</taxon>
        <taxon>Fungi</taxon>
        <taxon>Fungi incertae sedis</taxon>
        <taxon>Mucoromycota</taxon>
        <taxon>Mucoromycotina</taxon>
        <taxon>Mucoromycetes</taxon>
        <taxon>Mucorales</taxon>
        <taxon>Mucorineae</taxon>
        <taxon>Rhizopodaceae</taxon>
        <taxon>Rhizopus</taxon>
    </lineage>
</organism>
<protein>
    <submittedName>
        <fullName evidence="1">Uncharacterized protein</fullName>
    </submittedName>
</protein>
<dbReference type="Gene3D" id="6.10.140.1350">
    <property type="match status" value="1"/>
</dbReference>